<dbReference type="AlphaFoldDB" id="A0A1H9Z5H7"/>
<dbReference type="Proteomes" id="UP000198697">
    <property type="component" value="Unassembled WGS sequence"/>
</dbReference>
<dbReference type="STRING" id="82805.SAMN04487998_0202"/>
<dbReference type="OrthoDB" id="1067458at2"/>
<dbReference type="RefSeq" id="WP_092767406.1">
    <property type="nucleotide sequence ID" value="NZ_FOHS01000001.1"/>
</dbReference>
<evidence type="ECO:0000313" key="1">
    <source>
        <dbReference type="EMBL" id="SES76609.1"/>
    </source>
</evidence>
<proteinExistence type="predicted"/>
<protein>
    <submittedName>
        <fullName evidence="1">Uncharacterized protein</fullName>
    </submittedName>
</protein>
<organism evidence="1 2">
    <name type="scientific">Hymenobacter actinosclerus</name>
    <dbReference type="NCBI Taxonomy" id="82805"/>
    <lineage>
        <taxon>Bacteria</taxon>
        <taxon>Pseudomonadati</taxon>
        <taxon>Bacteroidota</taxon>
        <taxon>Cytophagia</taxon>
        <taxon>Cytophagales</taxon>
        <taxon>Hymenobacteraceae</taxon>
        <taxon>Hymenobacter</taxon>
    </lineage>
</organism>
<gene>
    <name evidence="1" type="ORF">SAMN04487998_0202</name>
</gene>
<keyword evidence="2" id="KW-1185">Reference proteome</keyword>
<reference evidence="2" key="1">
    <citation type="submission" date="2016-10" db="EMBL/GenBank/DDBJ databases">
        <authorList>
            <person name="Varghese N."/>
            <person name="Submissions S."/>
        </authorList>
    </citation>
    <scope>NUCLEOTIDE SEQUENCE [LARGE SCALE GENOMIC DNA]</scope>
    <source>
        <strain evidence="2">DSM 15310</strain>
    </source>
</reference>
<name>A0A1H9Z5H7_9BACT</name>
<dbReference type="EMBL" id="FOHS01000001">
    <property type="protein sequence ID" value="SES76609.1"/>
    <property type="molecule type" value="Genomic_DNA"/>
</dbReference>
<accession>A0A1H9Z5H7</accession>
<evidence type="ECO:0000313" key="2">
    <source>
        <dbReference type="Proteomes" id="UP000198697"/>
    </source>
</evidence>
<sequence length="449" mass="48839">MRYPTSLFPRLLPALGLALLLLPGCYSRSDIEQGQEPTVGMTDVMPNDNPDAPVATAEATETAQPLRQVNVLLEVSGSMEGFMPKTTADGGNTRFQQQVAQFLSEVNNSPAARQKSFFLLKEKPYAESYAVVSGTVRAGIRQPAKSTELPAVLDTLMTRYYQPGTVNVLISDFIYSPKNAGAIPYIKTDITDALQRNAAQADLAVSVYGFTSDFRGTYYPALVAAGKKTNCCDTDIPYYYWVIGPAEAVRQFDAALLTDETARQAHFGVVYPRPAYSVLDKFENKGSWYYGDAGASKRDAAAYRVVAVSEASAQQPVEFVVGLDLQNLPAQYRDLAYLQQNLAVQTVDTDAKLVGVTAATAQTRGSSGPQSRFTHFAKIRLTKVPPAARPLVLKLQNQRPAWVSQWTTKNDGTPAAKTFALSSLLDGLQASVQARPTVFELPLTLQPAK</sequence>